<keyword evidence="6 7" id="KW-0472">Membrane</keyword>
<evidence type="ECO:0000313" key="10">
    <source>
        <dbReference type="Proteomes" id="UP000002071"/>
    </source>
</evidence>
<keyword evidence="3" id="KW-1003">Cell membrane</keyword>
<gene>
    <name evidence="9" type="ordered locus">Huta_1849</name>
</gene>
<dbReference type="PROSITE" id="PS50928">
    <property type="entry name" value="ABC_TM1"/>
    <property type="match status" value="1"/>
</dbReference>
<dbReference type="SUPFAM" id="SSF161098">
    <property type="entry name" value="MetI-like"/>
    <property type="match status" value="1"/>
</dbReference>
<evidence type="ECO:0000256" key="4">
    <source>
        <dbReference type="ARBA" id="ARBA00022692"/>
    </source>
</evidence>
<dbReference type="EMBL" id="CP001687">
    <property type="protein sequence ID" value="ACV12019.1"/>
    <property type="molecule type" value="Genomic_DNA"/>
</dbReference>
<dbReference type="InterPro" id="IPR045621">
    <property type="entry name" value="BPD_transp_1_N"/>
</dbReference>
<feature type="domain" description="ABC transmembrane type-1" evidence="8">
    <location>
        <begin position="99"/>
        <end position="312"/>
    </location>
</feature>
<name>C7NSD2_HALUD</name>
<feature type="transmembrane region" description="Helical" evidence="7">
    <location>
        <begin position="293"/>
        <end position="311"/>
    </location>
</feature>
<comment type="similarity">
    <text evidence="7">Belongs to the binding-protein-dependent transport system permease family.</text>
</comment>
<feature type="transmembrane region" description="Helical" evidence="7">
    <location>
        <begin position="247"/>
        <end position="273"/>
    </location>
</feature>
<proteinExistence type="inferred from homology"/>
<dbReference type="Gene3D" id="1.10.3720.10">
    <property type="entry name" value="MetI-like"/>
    <property type="match status" value="1"/>
</dbReference>
<comment type="subcellular location">
    <subcellularLocation>
        <location evidence="1 7">Cell membrane</location>
        <topology evidence="1 7">Multi-pass membrane protein</topology>
    </subcellularLocation>
</comment>
<organism evidence="9 10">
    <name type="scientific">Halorhabdus utahensis (strain DSM 12940 / JCM 11049 / AX-2)</name>
    <dbReference type="NCBI Taxonomy" id="519442"/>
    <lineage>
        <taxon>Archaea</taxon>
        <taxon>Methanobacteriati</taxon>
        <taxon>Methanobacteriota</taxon>
        <taxon>Stenosarchaea group</taxon>
        <taxon>Halobacteria</taxon>
        <taxon>Halobacteriales</taxon>
        <taxon>Haloarculaceae</taxon>
        <taxon>Halorhabdus</taxon>
    </lineage>
</organism>
<dbReference type="GeneID" id="8384140"/>
<keyword evidence="10" id="KW-1185">Reference proteome</keyword>
<reference evidence="9 10" key="1">
    <citation type="journal article" date="2009" name="Stand. Genomic Sci.">
        <title>Complete genome sequence of Halorhabdus utahensis type strain (AX-2).</title>
        <authorList>
            <person name="Anderson I."/>
            <person name="Tindall B.J."/>
            <person name="Pomrenke H."/>
            <person name="Goker M."/>
            <person name="Lapidus A."/>
            <person name="Nolan M."/>
            <person name="Copeland A."/>
            <person name="Glavina Del Rio T."/>
            <person name="Chen F."/>
            <person name="Tice H."/>
            <person name="Cheng J.F."/>
            <person name="Lucas S."/>
            <person name="Chertkov O."/>
            <person name="Bruce D."/>
            <person name="Brettin T."/>
            <person name="Detter J.C."/>
            <person name="Han C."/>
            <person name="Goodwin L."/>
            <person name="Land M."/>
            <person name="Hauser L."/>
            <person name="Chang Y.J."/>
            <person name="Jeffries C.D."/>
            <person name="Pitluck S."/>
            <person name="Pati A."/>
            <person name="Mavromatis K."/>
            <person name="Ivanova N."/>
            <person name="Ovchinnikova G."/>
            <person name="Chen A."/>
            <person name="Palaniappan K."/>
            <person name="Chain P."/>
            <person name="Rohde M."/>
            <person name="Bristow J."/>
            <person name="Eisen J.A."/>
            <person name="Markowitz V."/>
            <person name="Hugenholtz P."/>
            <person name="Kyrpides N.C."/>
            <person name="Klenk H.P."/>
        </authorList>
    </citation>
    <scope>NUCLEOTIDE SEQUENCE [LARGE SCALE GENOMIC DNA]</scope>
    <source>
        <strain evidence="10">DSM 12940 / JCM 11049 / AX-2</strain>
    </source>
</reference>
<dbReference type="RefSeq" id="WP_015789591.1">
    <property type="nucleotide sequence ID" value="NC_013158.1"/>
</dbReference>
<dbReference type="HOGENOM" id="CLU_036879_1_0_2"/>
<feature type="transmembrane region" description="Helical" evidence="7">
    <location>
        <begin position="103"/>
        <end position="124"/>
    </location>
</feature>
<dbReference type="Proteomes" id="UP000002071">
    <property type="component" value="Chromosome"/>
</dbReference>
<dbReference type="InterPro" id="IPR000515">
    <property type="entry name" value="MetI-like"/>
</dbReference>
<evidence type="ECO:0000256" key="1">
    <source>
        <dbReference type="ARBA" id="ARBA00004651"/>
    </source>
</evidence>
<evidence type="ECO:0000259" key="8">
    <source>
        <dbReference type="PROSITE" id="PS50928"/>
    </source>
</evidence>
<dbReference type="Pfam" id="PF19300">
    <property type="entry name" value="BPD_transp_1_N"/>
    <property type="match status" value="1"/>
</dbReference>
<dbReference type="PANTHER" id="PTHR43163:SF6">
    <property type="entry name" value="DIPEPTIDE TRANSPORT SYSTEM PERMEASE PROTEIN DPPB-RELATED"/>
    <property type="match status" value="1"/>
</dbReference>
<dbReference type="GO" id="GO:0005886">
    <property type="term" value="C:plasma membrane"/>
    <property type="evidence" value="ECO:0007669"/>
    <property type="project" value="UniProtKB-SubCell"/>
</dbReference>
<dbReference type="STRING" id="519442.Huta_1849"/>
<evidence type="ECO:0000313" key="9">
    <source>
        <dbReference type="EMBL" id="ACV12019.1"/>
    </source>
</evidence>
<feature type="transmembrane region" description="Helical" evidence="7">
    <location>
        <begin position="136"/>
        <end position="159"/>
    </location>
</feature>
<keyword evidence="5 7" id="KW-1133">Transmembrane helix</keyword>
<dbReference type="PANTHER" id="PTHR43163">
    <property type="entry name" value="DIPEPTIDE TRANSPORT SYSTEM PERMEASE PROTEIN DPPB-RELATED"/>
    <property type="match status" value="1"/>
</dbReference>
<evidence type="ECO:0000256" key="6">
    <source>
        <dbReference type="ARBA" id="ARBA00023136"/>
    </source>
</evidence>
<keyword evidence="2 7" id="KW-0813">Transport</keyword>
<sequence>MSRISARYLGKRLVASYLTLLVIMTLLFLLVKSMPGSFISQMRSPGMTAEQIAQLEARWGLNDPIWVQYARFMINYQMGHFGWSINWNVPVWDLIARRLPRTLILFGSVYIVGYVVGPLVGMYLGWWRGTMKDQSLFSGSLFIYSIPVFWVAWLFMWVFNYQLGLLPGKYMVTQFPEFDLTAVNVIVDFLRHLALPAFTVAAITWVGSMLVMRTQMNNVTDADYVYLAKAKGLSERTVIVKHAARNALIPVATSAIVALAFILDGSIIIENVFNWPGMGSVVVTAVIQQDTPVVQAVFFILAILIIIARLLQDVVYTYLDPRIKFGGNE</sequence>
<accession>C7NSD2</accession>
<dbReference type="CDD" id="cd06261">
    <property type="entry name" value="TM_PBP2"/>
    <property type="match status" value="1"/>
</dbReference>
<dbReference type="eggNOG" id="arCOG00751">
    <property type="taxonomic scope" value="Archaea"/>
</dbReference>
<protein>
    <submittedName>
        <fullName evidence="9">Binding-protein-dependent transport systems inner membrane component</fullName>
    </submittedName>
</protein>
<dbReference type="KEGG" id="hut:Huta_1849"/>
<evidence type="ECO:0000256" key="7">
    <source>
        <dbReference type="RuleBase" id="RU363032"/>
    </source>
</evidence>
<feature type="transmembrane region" description="Helical" evidence="7">
    <location>
        <begin position="193"/>
        <end position="212"/>
    </location>
</feature>
<evidence type="ECO:0000256" key="3">
    <source>
        <dbReference type="ARBA" id="ARBA00022475"/>
    </source>
</evidence>
<feature type="transmembrane region" description="Helical" evidence="7">
    <location>
        <begin position="12"/>
        <end position="31"/>
    </location>
</feature>
<evidence type="ECO:0000256" key="5">
    <source>
        <dbReference type="ARBA" id="ARBA00022989"/>
    </source>
</evidence>
<dbReference type="GO" id="GO:0055085">
    <property type="term" value="P:transmembrane transport"/>
    <property type="evidence" value="ECO:0007669"/>
    <property type="project" value="InterPro"/>
</dbReference>
<dbReference type="InterPro" id="IPR035906">
    <property type="entry name" value="MetI-like_sf"/>
</dbReference>
<dbReference type="Pfam" id="PF00528">
    <property type="entry name" value="BPD_transp_1"/>
    <property type="match status" value="1"/>
</dbReference>
<evidence type="ECO:0000256" key="2">
    <source>
        <dbReference type="ARBA" id="ARBA00022448"/>
    </source>
</evidence>
<dbReference type="AlphaFoldDB" id="C7NSD2"/>
<keyword evidence="4 7" id="KW-0812">Transmembrane</keyword>